<feature type="region of interest" description="Disordered" evidence="1">
    <location>
        <begin position="68"/>
        <end position="87"/>
    </location>
</feature>
<evidence type="ECO:0000313" key="3">
    <source>
        <dbReference type="WBParaSite" id="nRc.2.0.1.t14793-RA"/>
    </source>
</evidence>
<dbReference type="WBParaSite" id="nRc.2.0.1.t14793-RA">
    <property type="protein sequence ID" value="nRc.2.0.1.t14793-RA"/>
    <property type="gene ID" value="nRc.2.0.1.g14793"/>
</dbReference>
<evidence type="ECO:0000313" key="2">
    <source>
        <dbReference type="Proteomes" id="UP000887565"/>
    </source>
</evidence>
<proteinExistence type="predicted"/>
<sequence length="104" mass="11583">EDDLEYVKQLIYKNEIEKLNDGHSYVVPDDLEITDVRVDNHLSDVRETLLKNITTKPPDAMLLAAQMASGTSGGGKKAKPDPKAKRKHQITYLAHLVSLLTKSV</sequence>
<keyword evidence="2" id="KW-1185">Reference proteome</keyword>
<evidence type="ECO:0000256" key="1">
    <source>
        <dbReference type="SAM" id="MobiDB-lite"/>
    </source>
</evidence>
<dbReference type="AlphaFoldDB" id="A0A915IMW6"/>
<organism evidence="2 3">
    <name type="scientific">Romanomermis culicivorax</name>
    <name type="common">Nematode worm</name>
    <dbReference type="NCBI Taxonomy" id="13658"/>
    <lineage>
        <taxon>Eukaryota</taxon>
        <taxon>Metazoa</taxon>
        <taxon>Ecdysozoa</taxon>
        <taxon>Nematoda</taxon>
        <taxon>Enoplea</taxon>
        <taxon>Dorylaimia</taxon>
        <taxon>Mermithida</taxon>
        <taxon>Mermithoidea</taxon>
        <taxon>Mermithidae</taxon>
        <taxon>Romanomermis</taxon>
    </lineage>
</organism>
<dbReference type="Proteomes" id="UP000887565">
    <property type="component" value="Unplaced"/>
</dbReference>
<accession>A0A915IMW6</accession>
<reference evidence="3" key="1">
    <citation type="submission" date="2022-11" db="UniProtKB">
        <authorList>
            <consortium name="WormBaseParasite"/>
        </authorList>
    </citation>
    <scope>IDENTIFICATION</scope>
</reference>
<name>A0A915IMW6_ROMCU</name>
<protein>
    <submittedName>
        <fullName evidence="3">Uncharacterized protein</fullName>
    </submittedName>
</protein>